<dbReference type="GO" id="GO:0019843">
    <property type="term" value="F:rRNA binding"/>
    <property type="evidence" value="ECO:0007669"/>
    <property type="project" value="InterPro"/>
</dbReference>
<evidence type="ECO:0008006" key="2">
    <source>
        <dbReference type="Google" id="ProtNLM"/>
    </source>
</evidence>
<proteinExistence type="predicted"/>
<organism evidence="1">
    <name type="scientific">Candidatus Shikimatogenerans sp. Tder</name>
    <dbReference type="NCBI Taxonomy" id="3158566"/>
    <lineage>
        <taxon>Bacteria</taxon>
        <taxon>Pseudomonadati</taxon>
        <taxon>Bacteroidota</taxon>
        <taxon>Flavobacteriia</taxon>
        <taxon>Flavobacteriales</taxon>
        <taxon>Candidatus Shikimatogenerans</taxon>
    </lineage>
</organism>
<sequence>MKLYEIIFIINPIIKERNIFKIINLLEKYIINKKGLILYKDF</sequence>
<dbReference type="GO" id="GO:0006412">
    <property type="term" value="P:translation"/>
    <property type="evidence" value="ECO:0007669"/>
    <property type="project" value="InterPro"/>
</dbReference>
<gene>
    <name evidence="1" type="ORF">ABNO82_00260</name>
</gene>
<protein>
    <recommendedName>
        <fullName evidence="2">30S ribosomal protein S6</fullName>
    </recommendedName>
</protein>
<name>A0AAU7QRT7_9FLAO</name>
<dbReference type="EMBL" id="CP157895">
    <property type="protein sequence ID" value="XBT18538.1"/>
    <property type="molecule type" value="Genomic_DNA"/>
</dbReference>
<dbReference type="SUPFAM" id="SSF54995">
    <property type="entry name" value="Ribosomal protein S6"/>
    <property type="match status" value="1"/>
</dbReference>
<evidence type="ECO:0000313" key="1">
    <source>
        <dbReference type="EMBL" id="XBT18538.1"/>
    </source>
</evidence>
<dbReference type="GO" id="GO:0003735">
    <property type="term" value="F:structural constituent of ribosome"/>
    <property type="evidence" value="ECO:0007669"/>
    <property type="project" value="InterPro"/>
</dbReference>
<dbReference type="InterPro" id="IPR035980">
    <property type="entry name" value="Ribosomal_bS6_sf"/>
</dbReference>
<dbReference type="AlphaFoldDB" id="A0AAU7QRT7"/>
<accession>A0AAU7QRT7</accession>
<reference evidence="1" key="1">
    <citation type="submission" date="2024-06" db="EMBL/GenBank/DDBJ databases">
        <title>Diversity, functionality, and evolutionary history of bacterial symbionts in false click beetles (Coleoptera, Throscidae).</title>
        <authorList>
            <person name="Wierz J.C."/>
            <person name="Malm H."/>
            <person name="Kaltenpoth M."/>
            <person name="Engl T."/>
        </authorList>
    </citation>
    <scope>NUCLEOTIDE SEQUENCE</scope>
    <source>
        <strain evidence="1">Tder</strain>
    </source>
</reference>
<dbReference type="GO" id="GO:0005840">
    <property type="term" value="C:ribosome"/>
    <property type="evidence" value="ECO:0007669"/>
    <property type="project" value="InterPro"/>
</dbReference>